<evidence type="ECO:0000313" key="2">
    <source>
        <dbReference type="EMBL" id="MXU91630.1"/>
    </source>
</evidence>
<feature type="compositionally biased region" description="Polar residues" evidence="1">
    <location>
        <begin position="21"/>
        <end position="38"/>
    </location>
</feature>
<dbReference type="AlphaFoldDB" id="A0A6B0UP63"/>
<protein>
    <submittedName>
        <fullName evidence="2">Uncharacterized protein</fullName>
    </submittedName>
</protein>
<organism evidence="2">
    <name type="scientific">Ixodes ricinus</name>
    <name type="common">Common tick</name>
    <name type="synonym">Acarus ricinus</name>
    <dbReference type="NCBI Taxonomy" id="34613"/>
    <lineage>
        <taxon>Eukaryota</taxon>
        <taxon>Metazoa</taxon>
        <taxon>Ecdysozoa</taxon>
        <taxon>Arthropoda</taxon>
        <taxon>Chelicerata</taxon>
        <taxon>Arachnida</taxon>
        <taxon>Acari</taxon>
        <taxon>Parasitiformes</taxon>
        <taxon>Ixodida</taxon>
        <taxon>Ixodoidea</taxon>
        <taxon>Ixodidae</taxon>
        <taxon>Ixodinae</taxon>
        <taxon>Ixodes</taxon>
    </lineage>
</organism>
<proteinExistence type="predicted"/>
<name>A0A6B0UP63_IXORI</name>
<feature type="region of interest" description="Disordered" evidence="1">
    <location>
        <begin position="95"/>
        <end position="124"/>
    </location>
</feature>
<accession>A0A6B0UP63</accession>
<dbReference type="EMBL" id="GIFC01009547">
    <property type="protein sequence ID" value="MXU91630.1"/>
    <property type="molecule type" value="Transcribed_RNA"/>
</dbReference>
<feature type="region of interest" description="Disordered" evidence="1">
    <location>
        <begin position="1"/>
        <end position="81"/>
    </location>
</feature>
<sequence>MGRPAVLLGSASAHDAKARSLQRSGSPRAECTSSSARRLQTRPAAMERASAAVSPVRNTWTAGSRRNERRSNPAAARVSARRAWRIRAPRATLWRAPSTEGPHSGSSWHTTYTGRTYSRGLGGS</sequence>
<evidence type="ECO:0000256" key="1">
    <source>
        <dbReference type="SAM" id="MobiDB-lite"/>
    </source>
</evidence>
<reference evidence="2" key="1">
    <citation type="submission" date="2019-12" db="EMBL/GenBank/DDBJ databases">
        <title>An insight into the sialome of adult female Ixodes ricinus ticks feeding for 6 days.</title>
        <authorList>
            <person name="Perner J."/>
            <person name="Ribeiro J.M.C."/>
        </authorList>
    </citation>
    <scope>NUCLEOTIDE SEQUENCE</scope>
    <source>
        <strain evidence="2">Semi-engorged</strain>
        <tissue evidence="2">Salivary glands</tissue>
    </source>
</reference>
<feature type="compositionally biased region" description="Polar residues" evidence="1">
    <location>
        <begin position="104"/>
        <end position="116"/>
    </location>
</feature>